<organism evidence="4 5">
    <name type="scientific">Prosthecomicrobium pneumaticum</name>
    <dbReference type="NCBI Taxonomy" id="81895"/>
    <lineage>
        <taxon>Bacteria</taxon>
        <taxon>Pseudomonadati</taxon>
        <taxon>Pseudomonadota</taxon>
        <taxon>Alphaproteobacteria</taxon>
        <taxon>Hyphomicrobiales</taxon>
        <taxon>Kaistiaceae</taxon>
        <taxon>Prosthecomicrobium</taxon>
    </lineage>
</organism>
<dbReference type="GO" id="GO:0008840">
    <property type="term" value="F:4-hydroxy-tetrahydrodipicolinate synthase activity"/>
    <property type="evidence" value="ECO:0007669"/>
    <property type="project" value="TreeGrafter"/>
</dbReference>
<dbReference type="InterPro" id="IPR013785">
    <property type="entry name" value="Aldolase_TIM"/>
</dbReference>
<evidence type="ECO:0000256" key="2">
    <source>
        <dbReference type="PIRNR" id="PIRNR001365"/>
    </source>
</evidence>
<dbReference type="PIRSF" id="PIRSF001365">
    <property type="entry name" value="DHDPS"/>
    <property type="match status" value="1"/>
</dbReference>
<keyword evidence="1 2" id="KW-0456">Lyase</keyword>
<feature type="active site" description="Schiff-base intermediate with substrate" evidence="3">
    <location>
        <position position="168"/>
    </location>
</feature>
<proteinExistence type="inferred from homology"/>
<dbReference type="EC" id="4.2.1.41" evidence="4"/>
<protein>
    <submittedName>
        <fullName evidence="4">5-dehydro-4-deoxyglucarate dehydratase</fullName>
        <ecNumber evidence="4">4.2.1.41</ecNumber>
    </submittedName>
</protein>
<dbReference type="PANTHER" id="PTHR12128:SF19">
    <property type="entry name" value="5-DEHYDRO-4-DEOXYGLUCARATE DEHYDRATASE 2-RELATED"/>
    <property type="match status" value="1"/>
</dbReference>
<dbReference type="EMBL" id="JACHOO010000010">
    <property type="protein sequence ID" value="MBB5754836.1"/>
    <property type="molecule type" value="Genomic_DNA"/>
</dbReference>
<feature type="active site" description="Proton donor/acceptor" evidence="3">
    <location>
        <position position="142"/>
    </location>
</feature>
<dbReference type="NCBIfam" id="NF002958">
    <property type="entry name" value="PRK03620.1"/>
    <property type="match status" value="1"/>
</dbReference>
<comment type="caution">
    <text evidence="4">The sequence shown here is derived from an EMBL/GenBank/DDBJ whole genome shotgun (WGS) entry which is preliminary data.</text>
</comment>
<name>A0A7W9L3S0_9HYPH</name>
<evidence type="ECO:0000256" key="1">
    <source>
        <dbReference type="ARBA" id="ARBA00023239"/>
    </source>
</evidence>
<comment type="similarity">
    <text evidence="2">Belongs to the DapA family.</text>
</comment>
<dbReference type="Proteomes" id="UP000523821">
    <property type="component" value="Unassembled WGS sequence"/>
</dbReference>
<dbReference type="Pfam" id="PF00701">
    <property type="entry name" value="DHDPS"/>
    <property type="match status" value="1"/>
</dbReference>
<accession>A0A7W9L3S0</accession>
<dbReference type="PANTHER" id="PTHR12128">
    <property type="entry name" value="DIHYDRODIPICOLINATE SYNTHASE"/>
    <property type="match status" value="1"/>
</dbReference>
<evidence type="ECO:0000313" key="5">
    <source>
        <dbReference type="Proteomes" id="UP000523821"/>
    </source>
</evidence>
<dbReference type="RefSeq" id="WP_183858263.1">
    <property type="nucleotide sequence ID" value="NZ_JACHOO010000010.1"/>
</dbReference>
<gene>
    <name evidence="4" type="ORF">GGQ63_003928</name>
</gene>
<keyword evidence="5" id="KW-1185">Reference proteome</keyword>
<evidence type="ECO:0000313" key="4">
    <source>
        <dbReference type="EMBL" id="MBB5754836.1"/>
    </source>
</evidence>
<sequence>MDSSLIKLAKALSEGILAFPATAFRDDGAIDADGMARHVATLAAEQPAALVPIGGAGEIFSVDPDEYETLLDVAIDQAGDVPVIAGVGHGLATARRAARAAERLGAPGILLFPPYLTTADQAGLAHYVGAVCETVGIGVIAYSRNNGIFDAETALRLAERHPNFLGVKDGVGDFETILKLKLEGGDRFTLINGVPTAEILAAQCFAVGVTSYSSAVFTFLPAVAKRFYRAVRDGETEVFDRLMREFYLPLVAIRNRRRGYAVSIVKAGLRAVGEPAGPVRAPLMDLTAEEMAQLEALIATGRRIVAEAPAPV</sequence>
<evidence type="ECO:0000256" key="3">
    <source>
        <dbReference type="PIRSR" id="PIRSR001365-1"/>
    </source>
</evidence>
<dbReference type="SUPFAM" id="SSF51569">
    <property type="entry name" value="Aldolase"/>
    <property type="match status" value="1"/>
</dbReference>
<dbReference type="SMART" id="SM01130">
    <property type="entry name" value="DHDPS"/>
    <property type="match status" value="1"/>
</dbReference>
<dbReference type="Gene3D" id="3.20.20.70">
    <property type="entry name" value="Aldolase class I"/>
    <property type="match status" value="1"/>
</dbReference>
<dbReference type="GO" id="GO:0047448">
    <property type="term" value="F:5-dehydro-4-deoxyglucarate dehydratase activity"/>
    <property type="evidence" value="ECO:0007669"/>
    <property type="project" value="UniProtKB-EC"/>
</dbReference>
<reference evidence="4 5" key="1">
    <citation type="submission" date="2020-08" db="EMBL/GenBank/DDBJ databases">
        <title>Genomic Encyclopedia of Type Strains, Phase IV (KMG-IV): sequencing the most valuable type-strain genomes for metagenomic binning, comparative biology and taxonomic classification.</title>
        <authorList>
            <person name="Goeker M."/>
        </authorList>
    </citation>
    <scope>NUCLEOTIDE SEQUENCE [LARGE SCALE GENOMIC DNA]</scope>
    <source>
        <strain evidence="4 5">DSM 16268</strain>
    </source>
</reference>
<dbReference type="AlphaFoldDB" id="A0A7W9L3S0"/>
<dbReference type="InterPro" id="IPR002220">
    <property type="entry name" value="DapA-like"/>
</dbReference>